<dbReference type="InterPro" id="IPR015943">
    <property type="entry name" value="WD40/YVTN_repeat-like_dom_sf"/>
</dbReference>
<evidence type="ECO:0000259" key="2">
    <source>
        <dbReference type="PROSITE" id="PS50837"/>
    </source>
</evidence>
<dbReference type="PANTHER" id="PTHR46082">
    <property type="entry name" value="ATP/GTP-BINDING PROTEIN-RELATED"/>
    <property type="match status" value="1"/>
</dbReference>
<sequence length="1629" mass="180199">MTSILGNAAYTIGWICADYVNRVAAHAMLDEEHGRPQTRDSSDDNSYILGKIGHHNVVIACLPEGVKGMTSAAATASKLLSSFHEIRIGVLVGTGGGIPSDEYDIRLGDVAVSIPGKTFGGVVQFDMGKAVTDGFIRTGSLNKPPTALLTAITEVRATHDLRGSHISEYLSQMHTKYPRLVDTYSYPGTEKDRLFSADYPHQDEADTSCKKCRRKAKQRPPRETIPYIHYGIIASSNTIVEDSLIRDQLAEEYGAICVETEAAGLMDNFPCVIIRGICNYADSHRKGAEGWRRYASAAAAACSKELLQAIPVQDVIRGPLAVDILSELSVVQNQITSLVKRVHVHGLPTVSGAAYDSHSKEPRSRCHPQTRVQLLRDVINWASDLEGKTIFWLSGSAGTGKSTISRTLAHSFHGQGQLAASFFFKKGEVGRGDATGLFTTIATQLASSIPETGKYIQKAVEDNPSIADKVLSEQFNTLILQPILQVHDETSFDKPRIIVLDALDECESREIGAILQILRETSVTKASLRFFVTSRPDFQVLDSFGRLPKSAYQDTVLQNIPEEVTRSDLRTFLTHELKEIRESHNRLIPSSRRHLPLNWPGKQKISSLVDMATPLFIFAATTCRFLSDPKFDPDDRLATILKYRTASHTLYKTYMPVLDQLIGDDDTDDERDIVVRRFRNIIGAIILLLQPLSAHHLTGLLNLRPGEIDLQLVFLHSVLQIPRDNSSIRLLHLSFRDFLTDNRTRAKTPFWIDQKKRHLCLANQCLERMNAAPGLTQDICKLNAPGFLSKEVDPGVIEKYIPGDLHYACIYWVDHLVKGDGSIRDGDFVHQFLKTHFLHWVEALSLLGTLSKGTAYIGALLGLAVSETNGGRLSAFLLDARRFLLYNFSTIEEAPLQTYSSALMFCPSNCLLRNTFGKGVPDWVVLPPNTTDDWSPLEQTFDTPSLLSYHAPAFSPDGTKLACGSLVWDVTSSQQIRTPSTESSGRVEFLSDHEVIMVAKDQTAILNLNTGQITDLAMEYSGKRISLESVALDRSRLILIREESPISPGGVRIRSCVYNIDTEEAFQSDFSEPMGHNSRVLLSKDGRRMAFAGERLAKNDEPAPAGVIRVGYDITSVELEVWRPEDAKQIIFSHVFSDLRSVGDFAISPNGEKLALLCLVTQRVRVVQLNGDGDYKTLKGQSDRISCLAFSPDGNMIAFGSSLRACLWDLDTDRVEPILENVDCKKLLFSPDGHKLAIKTKSRLKICDLRAEFSNSPHANFYKGSIKYVVFSPCGTMVASRSEHGGGVLIWDVSNRKVTHKMEMGEAISMGFSPRSDKFFVGSEDLLAVWHIRSGRFRLAYSTKLEGRAMRPASFSSDGTMILLCTTTDGLALQLLDARTGQGLVMKRLGWETGVISVKFSKDGSKLAVARSKDHVKQVELRDGRSLTFKKKWVCTAEQEVGQVAFSADEKLILFEDGVLFTAAWELSANRTLTVKTSTKTGQKIFISKNGRWILPSTGTGMLCLPPEIQPTSYVPRSTSVHGNMVAIGNENGHLTIMEFEFGDLEEDSRFLGWHAQRSAAEIEQDKYPGRSLSPVECASDPKLAWQSFLRAQAAGMVMSLVSGPGQSGYSHSNLFIDEETGVVTQRNQ</sequence>
<feature type="domain" description="NACHT" evidence="2">
    <location>
        <begin position="389"/>
        <end position="537"/>
    </location>
</feature>
<dbReference type="InterPro" id="IPR056884">
    <property type="entry name" value="NPHP3-like_N"/>
</dbReference>
<dbReference type="Pfam" id="PF01048">
    <property type="entry name" value="PNP_UDP_1"/>
    <property type="match status" value="1"/>
</dbReference>
<dbReference type="InterPro" id="IPR053137">
    <property type="entry name" value="NLR-like"/>
</dbReference>
<dbReference type="InterPro" id="IPR035994">
    <property type="entry name" value="Nucleoside_phosphorylase_sf"/>
</dbReference>
<evidence type="ECO:0000313" key="3">
    <source>
        <dbReference type="EMBL" id="CEL11915.1"/>
    </source>
</evidence>
<keyword evidence="1" id="KW-0677">Repeat</keyword>
<dbReference type="InterPro" id="IPR007111">
    <property type="entry name" value="NACHT_NTPase"/>
</dbReference>
<protein>
    <recommendedName>
        <fullName evidence="2">NACHT domain-containing protein</fullName>
    </recommendedName>
</protein>
<dbReference type="EMBL" id="CDMC01000035">
    <property type="protein sequence ID" value="CEL11915.1"/>
    <property type="molecule type" value="Genomic_DNA"/>
</dbReference>
<dbReference type="PROSITE" id="PS50837">
    <property type="entry name" value="NACHT"/>
    <property type="match status" value="1"/>
</dbReference>
<dbReference type="InterPro" id="IPR011047">
    <property type="entry name" value="Quinoprotein_ADH-like_sf"/>
</dbReference>
<dbReference type="Pfam" id="PF00400">
    <property type="entry name" value="WD40"/>
    <property type="match status" value="1"/>
</dbReference>
<dbReference type="Gene3D" id="2.130.10.10">
    <property type="entry name" value="YVTN repeat-like/Quinoprotein amine dehydrogenase"/>
    <property type="match status" value="3"/>
</dbReference>
<dbReference type="SMART" id="SM00320">
    <property type="entry name" value="WD40"/>
    <property type="match status" value="3"/>
</dbReference>
<dbReference type="GO" id="GO:0009116">
    <property type="term" value="P:nucleoside metabolic process"/>
    <property type="evidence" value="ECO:0007669"/>
    <property type="project" value="InterPro"/>
</dbReference>
<proteinExistence type="predicted"/>
<name>A0A0U5GIK4_ASPCI</name>
<dbReference type="Pfam" id="PF24883">
    <property type="entry name" value="NPHP3_N"/>
    <property type="match status" value="1"/>
</dbReference>
<reference evidence="4" key="1">
    <citation type="journal article" date="2016" name="Genome Announc.">
        <title>Draft genome sequences of fungus Aspergillus calidoustus.</title>
        <authorList>
            <person name="Horn F."/>
            <person name="Linde J."/>
            <person name="Mattern D.J."/>
            <person name="Walther G."/>
            <person name="Guthke R."/>
            <person name="Scherlach K."/>
            <person name="Martin K."/>
            <person name="Brakhage A.A."/>
            <person name="Petzke L."/>
            <person name="Valiante V."/>
        </authorList>
    </citation>
    <scope>NUCLEOTIDE SEQUENCE [LARGE SCALE GENOMIC DNA]</scope>
    <source>
        <strain evidence="4">SF006504</strain>
    </source>
</reference>
<gene>
    <name evidence="3" type="ORF">ASPCAL15009</name>
</gene>
<dbReference type="OrthoDB" id="1577640at2759"/>
<keyword evidence="4" id="KW-1185">Reference proteome</keyword>
<dbReference type="PANTHER" id="PTHR46082:SF11">
    <property type="entry name" value="AAA+ ATPASE DOMAIN-CONTAINING PROTEIN-RELATED"/>
    <property type="match status" value="1"/>
</dbReference>
<dbReference type="InterPro" id="IPR027417">
    <property type="entry name" value="P-loop_NTPase"/>
</dbReference>
<dbReference type="GO" id="GO:0003824">
    <property type="term" value="F:catalytic activity"/>
    <property type="evidence" value="ECO:0007669"/>
    <property type="project" value="InterPro"/>
</dbReference>
<dbReference type="Gene3D" id="3.40.50.300">
    <property type="entry name" value="P-loop containing nucleotide triphosphate hydrolases"/>
    <property type="match status" value="1"/>
</dbReference>
<dbReference type="InterPro" id="IPR001680">
    <property type="entry name" value="WD40_rpt"/>
</dbReference>
<dbReference type="SUPFAM" id="SSF82171">
    <property type="entry name" value="DPP6 N-terminal domain-like"/>
    <property type="match status" value="2"/>
</dbReference>
<dbReference type="STRING" id="454130.A0A0U5GIK4"/>
<dbReference type="Gene3D" id="3.40.50.1580">
    <property type="entry name" value="Nucleoside phosphorylase domain"/>
    <property type="match status" value="1"/>
</dbReference>
<dbReference type="SUPFAM" id="SSF53167">
    <property type="entry name" value="Purine and uridine phosphorylases"/>
    <property type="match status" value="1"/>
</dbReference>
<dbReference type="SUPFAM" id="SSF52540">
    <property type="entry name" value="P-loop containing nucleoside triphosphate hydrolases"/>
    <property type="match status" value="1"/>
</dbReference>
<dbReference type="SUPFAM" id="SSF50998">
    <property type="entry name" value="Quinoprotein alcohol dehydrogenase-like"/>
    <property type="match status" value="1"/>
</dbReference>
<dbReference type="InterPro" id="IPR000845">
    <property type="entry name" value="Nucleoside_phosphorylase_d"/>
</dbReference>
<evidence type="ECO:0000256" key="1">
    <source>
        <dbReference type="ARBA" id="ARBA00022737"/>
    </source>
</evidence>
<organism evidence="3 4">
    <name type="scientific">Aspergillus calidoustus</name>
    <dbReference type="NCBI Taxonomy" id="454130"/>
    <lineage>
        <taxon>Eukaryota</taxon>
        <taxon>Fungi</taxon>
        <taxon>Dikarya</taxon>
        <taxon>Ascomycota</taxon>
        <taxon>Pezizomycotina</taxon>
        <taxon>Eurotiomycetes</taxon>
        <taxon>Eurotiomycetidae</taxon>
        <taxon>Eurotiales</taxon>
        <taxon>Aspergillaceae</taxon>
        <taxon>Aspergillus</taxon>
        <taxon>Aspergillus subgen. Nidulantes</taxon>
    </lineage>
</organism>
<dbReference type="Proteomes" id="UP000054771">
    <property type="component" value="Unassembled WGS sequence"/>
</dbReference>
<evidence type="ECO:0000313" key="4">
    <source>
        <dbReference type="Proteomes" id="UP000054771"/>
    </source>
</evidence>
<accession>A0A0U5GIK4</accession>